<name>A0AAN8WUC5_HALRR</name>
<comment type="caution">
    <text evidence="2">The sequence shown here is derived from an EMBL/GenBank/DDBJ whole genome shotgun (WGS) entry which is preliminary data.</text>
</comment>
<feature type="non-terminal residue" evidence="2">
    <location>
        <position position="99"/>
    </location>
</feature>
<protein>
    <submittedName>
        <fullName evidence="2">Uncharacterized protein</fullName>
    </submittedName>
</protein>
<evidence type="ECO:0000313" key="3">
    <source>
        <dbReference type="Proteomes" id="UP001381693"/>
    </source>
</evidence>
<reference evidence="2 3" key="1">
    <citation type="submission" date="2023-11" db="EMBL/GenBank/DDBJ databases">
        <title>Halocaridina rubra genome assembly.</title>
        <authorList>
            <person name="Smith C."/>
        </authorList>
    </citation>
    <scope>NUCLEOTIDE SEQUENCE [LARGE SCALE GENOMIC DNA]</scope>
    <source>
        <strain evidence="2">EP-1</strain>
        <tissue evidence="2">Whole</tissue>
    </source>
</reference>
<sequence length="99" mass="11696">MRQRLLGTPNVMVTQDNRGDVLKLLKFLQESEQRWLYQDEIRRKADDLQHWEEYERFTRLLQIMSHMWSGTATPPTQAVHNYPITPTDTPVPSETKSTP</sequence>
<gene>
    <name evidence="2" type="ORF">SK128_019469</name>
</gene>
<evidence type="ECO:0000313" key="2">
    <source>
        <dbReference type="EMBL" id="KAK7066440.1"/>
    </source>
</evidence>
<accession>A0AAN8WUC5</accession>
<keyword evidence="3" id="KW-1185">Reference proteome</keyword>
<proteinExistence type="predicted"/>
<organism evidence="2 3">
    <name type="scientific">Halocaridina rubra</name>
    <name type="common">Hawaiian red shrimp</name>
    <dbReference type="NCBI Taxonomy" id="373956"/>
    <lineage>
        <taxon>Eukaryota</taxon>
        <taxon>Metazoa</taxon>
        <taxon>Ecdysozoa</taxon>
        <taxon>Arthropoda</taxon>
        <taxon>Crustacea</taxon>
        <taxon>Multicrustacea</taxon>
        <taxon>Malacostraca</taxon>
        <taxon>Eumalacostraca</taxon>
        <taxon>Eucarida</taxon>
        <taxon>Decapoda</taxon>
        <taxon>Pleocyemata</taxon>
        <taxon>Caridea</taxon>
        <taxon>Atyoidea</taxon>
        <taxon>Atyidae</taxon>
        <taxon>Halocaridina</taxon>
    </lineage>
</organism>
<dbReference type="AlphaFoldDB" id="A0AAN8WUC5"/>
<evidence type="ECO:0000256" key="1">
    <source>
        <dbReference type="SAM" id="MobiDB-lite"/>
    </source>
</evidence>
<feature type="region of interest" description="Disordered" evidence="1">
    <location>
        <begin position="75"/>
        <end position="99"/>
    </location>
</feature>
<dbReference type="EMBL" id="JAXCGZ010019192">
    <property type="protein sequence ID" value="KAK7066440.1"/>
    <property type="molecule type" value="Genomic_DNA"/>
</dbReference>
<dbReference type="Proteomes" id="UP001381693">
    <property type="component" value="Unassembled WGS sequence"/>
</dbReference>